<keyword evidence="3" id="KW-1185">Reference proteome</keyword>
<evidence type="ECO:0000313" key="3">
    <source>
        <dbReference type="Proteomes" id="UP000011715"/>
    </source>
</evidence>
<reference evidence="1" key="3">
    <citation type="submission" date="2011-03" db="EMBL/GenBank/DDBJ databases">
        <title>Annotation of Magnaporthe poae ATCC 64411.</title>
        <authorList>
            <person name="Ma L.-J."/>
            <person name="Dead R."/>
            <person name="Young S.K."/>
            <person name="Zeng Q."/>
            <person name="Gargeya S."/>
            <person name="Fitzgerald M."/>
            <person name="Haas B."/>
            <person name="Abouelleil A."/>
            <person name="Alvarado L."/>
            <person name="Arachchi H.M."/>
            <person name="Berlin A."/>
            <person name="Brown A."/>
            <person name="Chapman S.B."/>
            <person name="Chen Z."/>
            <person name="Dunbar C."/>
            <person name="Freedman E."/>
            <person name="Gearin G."/>
            <person name="Gellesch M."/>
            <person name="Goldberg J."/>
            <person name="Griggs A."/>
            <person name="Gujja S."/>
            <person name="Heiman D."/>
            <person name="Howarth C."/>
            <person name="Larson L."/>
            <person name="Lui A."/>
            <person name="MacDonald P.J.P."/>
            <person name="Mehta T."/>
            <person name="Montmayeur A."/>
            <person name="Murphy C."/>
            <person name="Neiman D."/>
            <person name="Pearson M."/>
            <person name="Priest M."/>
            <person name="Roberts A."/>
            <person name="Saif S."/>
            <person name="Shea T."/>
            <person name="Shenoy N."/>
            <person name="Sisk P."/>
            <person name="Stolte C."/>
            <person name="Sykes S."/>
            <person name="Yandava C."/>
            <person name="Wortman J."/>
            <person name="Nusbaum C."/>
            <person name="Birren B."/>
        </authorList>
    </citation>
    <scope>NUCLEOTIDE SEQUENCE</scope>
    <source>
        <strain evidence="1">ATCC 64411</strain>
    </source>
</reference>
<proteinExistence type="predicted"/>
<dbReference type="Proteomes" id="UP000011715">
    <property type="component" value="Unassembled WGS sequence"/>
</dbReference>
<dbReference type="OrthoDB" id="9978173at2759"/>
<dbReference type="Pfam" id="PF14388">
    <property type="entry name" value="DUF4419"/>
    <property type="match status" value="1"/>
</dbReference>
<reference evidence="1" key="1">
    <citation type="submission" date="2010-05" db="EMBL/GenBank/DDBJ databases">
        <title>The Genome Sequence of Magnaporthe poae strain ATCC 64411.</title>
        <authorList>
            <consortium name="The Broad Institute Genome Sequencing Platform"/>
            <consortium name="Broad Institute Genome Sequencing Center for Infectious Disease"/>
            <person name="Ma L.-J."/>
            <person name="Dead R."/>
            <person name="Young S."/>
            <person name="Zeng Q."/>
            <person name="Koehrsen M."/>
            <person name="Alvarado L."/>
            <person name="Berlin A."/>
            <person name="Chapman S.B."/>
            <person name="Chen Z."/>
            <person name="Freedman E."/>
            <person name="Gellesch M."/>
            <person name="Goldberg J."/>
            <person name="Griggs A."/>
            <person name="Gujja S."/>
            <person name="Heilman E.R."/>
            <person name="Heiman D."/>
            <person name="Hepburn T."/>
            <person name="Howarth C."/>
            <person name="Jen D."/>
            <person name="Larson L."/>
            <person name="Mehta T."/>
            <person name="Neiman D."/>
            <person name="Pearson M."/>
            <person name="Roberts A."/>
            <person name="Saif S."/>
            <person name="Shea T."/>
            <person name="Shenoy N."/>
            <person name="Sisk P."/>
            <person name="Stolte C."/>
            <person name="Sykes S."/>
            <person name="Walk T."/>
            <person name="White J."/>
            <person name="Yandava C."/>
            <person name="Haas B."/>
            <person name="Nusbaum C."/>
            <person name="Birren B."/>
        </authorList>
    </citation>
    <scope>NUCLEOTIDE SEQUENCE</scope>
    <source>
        <strain evidence="1">ATCC 64411</strain>
    </source>
</reference>
<dbReference type="OMA" id="AFCFWDA"/>
<reference evidence="2" key="4">
    <citation type="journal article" date="2015" name="G3 (Bethesda)">
        <title>Genome sequences of three phytopathogenic species of the Magnaporthaceae family of fungi.</title>
        <authorList>
            <person name="Okagaki L.H."/>
            <person name="Nunes C.C."/>
            <person name="Sailsbery J."/>
            <person name="Clay B."/>
            <person name="Brown D."/>
            <person name="John T."/>
            <person name="Oh Y."/>
            <person name="Young N."/>
            <person name="Fitzgerald M."/>
            <person name="Haas B.J."/>
            <person name="Zeng Q."/>
            <person name="Young S."/>
            <person name="Adiconis X."/>
            <person name="Fan L."/>
            <person name="Levin J.Z."/>
            <person name="Mitchell T.K."/>
            <person name="Okubara P.A."/>
            <person name="Farman M.L."/>
            <person name="Kohn L.M."/>
            <person name="Birren B."/>
            <person name="Ma L.-J."/>
            <person name="Dean R.A."/>
        </authorList>
    </citation>
    <scope>NUCLEOTIDE SEQUENCE</scope>
    <source>
        <strain evidence="2">ATCC 64411 / 73-15</strain>
    </source>
</reference>
<evidence type="ECO:0000313" key="1">
    <source>
        <dbReference type="EMBL" id="KLU86087.1"/>
    </source>
</evidence>
<protein>
    <submittedName>
        <fullName evidence="1 2">Uncharacterized protein</fullName>
    </submittedName>
</protein>
<dbReference type="AlphaFoldDB" id="A0A0C4DYI4"/>
<dbReference type="PANTHER" id="PTHR31252">
    <property type="entry name" value="DUF4419 DOMAIN-CONTAINING PROTEIN"/>
    <property type="match status" value="1"/>
</dbReference>
<dbReference type="EMBL" id="GL876969">
    <property type="protein sequence ID" value="KLU86087.1"/>
    <property type="molecule type" value="Genomic_DNA"/>
</dbReference>
<reference evidence="2" key="5">
    <citation type="submission" date="2015-06" db="UniProtKB">
        <authorList>
            <consortium name="EnsemblFungi"/>
        </authorList>
    </citation>
    <scope>IDENTIFICATION</scope>
    <source>
        <strain evidence="2">ATCC 64411</strain>
    </source>
</reference>
<accession>A0A0C4DYI4</accession>
<evidence type="ECO:0000313" key="2">
    <source>
        <dbReference type="EnsemblFungi" id="MAPG_05106T0"/>
    </source>
</evidence>
<dbReference type="InterPro" id="IPR025533">
    <property type="entry name" value="DUF4419"/>
</dbReference>
<dbReference type="eggNOG" id="ENOG502RPX4">
    <property type="taxonomic scope" value="Eukaryota"/>
</dbReference>
<organism evidence="2 3">
    <name type="scientific">Magnaporthiopsis poae (strain ATCC 64411 / 73-15)</name>
    <name type="common">Kentucky bluegrass fungus</name>
    <name type="synonym">Magnaporthe poae</name>
    <dbReference type="NCBI Taxonomy" id="644358"/>
    <lineage>
        <taxon>Eukaryota</taxon>
        <taxon>Fungi</taxon>
        <taxon>Dikarya</taxon>
        <taxon>Ascomycota</taxon>
        <taxon>Pezizomycotina</taxon>
        <taxon>Sordariomycetes</taxon>
        <taxon>Sordariomycetidae</taxon>
        <taxon>Magnaporthales</taxon>
        <taxon>Magnaporthaceae</taxon>
        <taxon>Magnaporthiopsis</taxon>
    </lineage>
</organism>
<gene>
    <name evidence="1" type="ORF">MAPG_05106</name>
</gene>
<dbReference type="VEuPathDB" id="FungiDB:MAPG_05106"/>
<name>A0A0C4DYI4_MAGP6</name>
<reference evidence="3" key="2">
    <citation type="submission" date="2010-05" db="EMBL/GenBank/DDBJ databases">
        <title>The genome sequence of Magnaporthe poae strain ATCC 64411.</title>
        <authorList>
            <person name="Ma L.-J."/>
            <person name="Dead R."/>
            <person name="Young S."/>
            <person name="Zeng Q."/>
            <person name="Koehrsen M."/>
            <person name="Alvarado L."/>
            <person name="Berlin A."/>
            <person name="Chapman S.B."/>
            <person name="Chen Z."/>
            <person name="Freedman E."/>
            <person name="Gellesch M."/>
            <person name="Goldberg J."/>
            <person name="Griggs A."/>
            <person name="Gujja S."/>
            <person name="Heilman E.R."/>
            <person name="Heiman D."/>
            <person name="Hepburn T."/>
            <person name="Howarth C."/>
            <person name="Jen D."/>
            <person name="Larson L."/>
            <person name="Mehta T."/>
            <person name="Neiman D."/>
            <person name="Pearson M."/>
            <person name="Roberts A."/>
            <person name="Saif S."/>
            <person name="Shea T."/>
            <person name="Shenoy N."/>
            <person name="Sisk P."/>
            <person name="Stolte C."/>
            <person name="Sykes S."/>
            <person name="Walk T."/>
            <person name="White J."/>
            <person name="Yandava C."/>
            <person name="Haas B."/>
            <person name="Nusbaum C."/>
            <person name="Birren B."/>
        </authorList>
    </citation>
    <scope>NUCLEOTIDE SEQUENCE [LARGE SCALE GENOMIC DNA]</scope>
    <source>
        <strain evidence="3">ATCC 64411 / 73-15</strain>
    </source>
</reference>
<sequence length="382" mass="41781">MPVTANIARTKPEAWTEPKITSPGQLLEKASSAAPQGSSDRVLQSGFSVESGLQAAHVSASKNGFVWAAYHAYCTHHHLVLRPDDAWFAILTQISFFINGHAEDLRSLLVDHEGQKKLETKANSFGALALRMADAISDNVKDPELRDWVMPDFSTTTDNDRVVGAVLFMGAMQKFFSYGFVLCCGIPSVTLLGEVADWQKLLARVDKLESLGVEPAMFARLLRPVLRHMVLTFEQPESPAVVRFWNKIVSHHSMGSGTDYLTGWLTVFCFWDEEGRAKDCSQDSAPFAFMRRTAGISADGDKKEEDLSFPHLDIDKITSGCASVPVTVTDDDDVYEATMMAGSVGIAASAGPHESQAPQGAEAAVLNTLQPVAGWWIFKNQK</sequence>
<dbReference type="EMBL" id="ADBL01001203">
    <property type="status" value="NOT_ANNOTATED_CDS"/>
    <property type="molecule type" value="Genomic_DNA"/>
</dbReference>
<dbReference type="PANTHER" id="PTHR31252:SF11">
    <property type="entry name" value="DUF4419 DOMAIN-CONTAINING PROTEIN"/>
    <property type="match status" value="1"/>
</dbReference>
<dbReference type="EnsemblFungi" id="MAPG_05106T0">
    <property type="protein sequence ID" value="MAPG_05106T0"/>
    <property type="gene ID" value="MAPG_05106"/>
</dbReference>